<dbReference type="PANTHER" id="PTHR47099">
    <property type="entry name" value="METHYLCOBAMIDE:COM METHYLTRANSFERASE MTBA"/>
    <property type="match status" value="1"/>
</dbReference>
<accession>A0A8J8MBE4</accession>
<dbReference type="InterPro" id="IPR038071">
    <property type="entry name" value="UROD/MetE-like_sf"/>
</dbReference>
<dbReference type="AlphaFoldDB" id="A0A8J8MBE4"/>
<dbReference type="RefSeq" id="WP_212689958.1">
    <property type="nucleotide sequence ID" value="NZ_CP058561.1"/>
</dbReference>
<evidence type="ECO:0000313" key="3">
    <source>
        <dbReference type="Proteomes" id="UP000677305"/>
    </source>
</evidence>
<feature type="domain" description="Uroporphyrinogen decarboxylase (URO-D)" evidence="1">
    <location>
        <begin position="99"/>
        <end position="344"/>
    </location>
</feature>
<evidence type="ECO:0000313" key="2">
    <source>
        <dbReference type="EMBL" id="QUH29698.1"/>
    </source>
</evidence>
<dbReference type="Gene3D" id="3.20.20.210">
    <property type="match status" value="1"/>
</dbReference>
<dbReference type="InterPro" id="IPR052024">
    <property type="entry name" value="Methanogen_methyltrans"/>
</dbReference>
<protein>
    <recommendedName>
        <fullName evidence="1">Uroporphyrinogen decarboxylase (URO-D) domain-containing protein</fullName>
    </recommendedName>
</protein>
<dbReference type="Pfam" id="PF01208">
    <property type="entry name" value="URO-D"/>
    <property type="match status" value="1"/>
</dbReference>
<gene>
    <name evidence="2" type="ORF">HYG85_12610</name>
</gene>
<dbReference type="InterPro" id="IPR000257">
    <property type="entry name" value="Uroporphyrinogen_deCOase"/>
</dbReference>
<dbReference type="PANTHER" id="PTHR47099:SF1">
    <property type="entry name" value="METHYLCOBAMIDE:COM METHYLTRANSFERASE MTBA"/>
    <property type="match status" value="1"/>
</dbReference>
<evidence type="ECO:0000259" key="1">
    <source>
        <dbReference type="Pfam" id="PF01208"/>
    </source>
</evidence>
<dbReference type="EMBL" id="CP058561">
    <property type="protein sequence ID" value="QUH29698.1"/>
    <property type="molecule type" value="Genomic_DNA"/>
</dbReference>
<organism evidence="2 3">
    <name type="scientific">Vallitalea guaymasensis</name>
    <dbReference type="NCBI Taxonomy" id="1185412"/>
    <lineage>
        <taxon>Bacteria</taxon>
        <taxon>Bacillati</taxon>
        <taxon>Bacillota</taxon>
        <taxon>Clostridia</taxon>
        <taxon>Lachnospirales</taxon>
        <taxon>Vallitaleaceae</taxon>
        <taxon>Vallitalea</taxon>
    </lineage>
</organism>
<dbReference type="GO" id="GO:0004853">
    <property type="term" value="F:uroporphyrinogen decarboxylase activity"/>
    <property type="evidence" value="ECO:0007669"/>
    <property type="project" value="InterPro"/>
</dbReference>
<dbReference type="GO" id="GO:0006779">
    <property type="term" value="P:porphyrin-containing compound biosynthetic process"/>
    <property type="evidence" value="ECO:0007669"/>
    <property type="project" value="InterPro"/>
</dbReference>
<name>A0A8J8MBE4_9FIRM</name>
<reference evidence="2 3" key="1">
    <citation type="submission" date="2020-07" db="EMBL/GenBank/DDBJ databases">
        <title>Vallitalea guaymasensis genome.</title>
        <authorList>
            <person name="Postec A."/>
        </authorList>
    </citation>
    <scope>NUCLEOTIDE SEQUENCE [LARGE SCALE GENOMIC DNA]</scope>
    <source>
        <strain evidence="2 3">Ra1766G1</strain>
    </source>
</reference>
<dbReference type="SUPFAM" id="SSF51726">
    <property type="entry name" value="UROD/MetE-like"/>
    <property type="match status" value="1"/>
</dbReference>
<proteinExistence type="predicted"/>
<sequence>MTKRERVYRAIAHKEADRVPKGELYIDPSLANSLLKKDYPLDYFHFQRDIEVRELLGIDMINLGDWPTEELGEDEEGNKIYRSNYREEYIFNDKSKHIIKPGLMNIEDAENYPIPDITKCSGKLIKRFAEETDLFVFAQIGGPISMINEMLGMEDYMIYTMTNTKEIRILAEKIMEYEIAKAKLFIDNGANAILIADDMAYNTSTFLPLHIMDEVAFPYYKIAVEEIKKHKDVPVFLHTDGNINNVLGKITDCGFDGLQSLQPSAGMEIEQVKKDFGKDLCLMGNIDLDYVMTFGSVQEVEETIKRTIDIAAPGGGFILSTCNILVDVIPPENALAMYNTAHNYGIYTR</sequence>
<dbReference type="KEGG" id="vgu:HYG85_12610"/>
<keyword evidence="3" id="KW-1185">Reference proteome</keyword>
<dbReference type="Proteomes" id="UP000677305">
    <property type="component" value="Chromosome"/>
</dbReference>